<dbReference type="Gene3D" id="3.30.70.1230">
    <property type="entry name" value="Nucleotide cyclase"/>
    <property type="match status" value="1"/>
</dbReference>
<accession>A0ABV4WL85</accession>
<dbReference type="Proteomes" id="UP001576780">
    <property type="component" value="Unassembled WGS sequence"/>
</dbReference>
<dbReference type="Pfam" id="PF00211">
    <property type="entry name" value="Guanylate_cyc"/>
    <property type="match status" value="1"/>
</dbReference>
<dbReference type="PROSITE" id="PS50125">
    <property type="entry name" value="GUANYLATE_CYCLASE_2"/>
    <property type="match status" value="1"/>
</dbReference>
<dbReference type="RefSeq" id="WP_413278247.1">
    <property type="nucleotide sequence ID" value="NZ_JBHFNT010000125.1"/>
</dbReference>
<comment type="caution">
    <text evidence="2">The sequence shown here is derived from an EMBL/GenBank/DDBJ whole genome shotgun (WGS) entry which is preliminary data.</text>
</comment>
<reference evidence="2 3" key="1">
    <citation type="submission" date="2024-09" db="EMBL/GenBank/DDBJ databases">
        <title>Floridaenema gen nov. (Aerosakkonemataceae, Aerosakkonematales ord. nov., Cyanobacteria) from benthic tropical and subtropical fresh waters, with the description of four new species.</title>
        <authorList>
            <person name="Moretto J.A."/>
            <person name="Berthold D.E."/>
            <person name="Lefler F.W."/>
            <person name="Huang I.-S."/>
            <person name="Laughinghouse H. IV."/>
        </authorList>
    </citation>
    <scope>NUCLEOTIDE SEQUENCE [LARGE SCALE GENOMIC DNA]</scope>
    <source>
        <strain evidence="2 3">BLCC-F167</strain>
    </source>
</reference>
<protein>
    <submittedName>
        <fullName evidence="2">Adenylate/guanylate cyclase domain-containing protein</fullName>
    </submittedName>
</protein>
<dbReference type="EMBL" id="JBHFNT010000125">
    <property type="protein sequence ID" value="MFB2835844.1"/>
    <property type="molecule type" value="Genomic_DNA"/>
</dbReference>
<dbReference type="InterPro" id="IPR029787">
    <property type="entry name" value="Nucleotide_cyclase"/>
</dbReference>
<feature type="domain" description="Guanylate cyclase" evidence="1">
    <location>
        <begin position="7"/>
        <end position="43"/>
    </location>
</feature>
<keyword evidence="3" id="KW-1185">Reference proteome</keyword>
<evidence type="ECO:0000313" key="2">
    <source>
        <dbReference type="EMBL" id="MFB2835844.1"/>
    </source>
</evidence>
<dbReference type="InterPro" id="IPR001054">
    <property type="entry name" value="A/G_cyclase"/>
</dbReference>
<name>A0ABV4WL85_9CYAN</name>
<organism evidence="2 3">
    <name type="scientific">Floridaenema evergladense BLCC-F167</name>
    <dbReference type="NCBI Taxonomy" id="3153639"/>
    <lineage>
        <taxon>Bacteria</taxon>
        <taxon>Bacillati</taxon>
        <taxon>Cyanobacteriota</taxon>
        <taxon>Cyanophyceae</taxon>
        <taxon>Oscillatoriophycideae</taxon>
        <taxon>Aerosakkonematales</taxon>
        <taxon>Aerosakkonemataceae</taxon>
        <taxon>Floridanema</taxon>
        <taxon>Floridanema evergladense</taxon>
    </lineage>
</organism>
<sequence length="43" mass="4851">MFDTAVTILFADLVKFTELSEKVTLTELVALPNEIFSAFDRLT</sequence>
<dbReference type="SUPFAM" id="SSF55073">
    <property type="entry name" value="Nucleotide cyclase"/>
    <property type="match status" value="1"/>
</dbReference>
<gene>
    <name evidence="2" type="ORF">ACE1CA_15045</name>
</gene>
<proteinExistence type="predicted"/>
<evidence type="ECO:0000259" key="1">
    <source>
        <dbReference type="PROSITE" id="PS50125"/>
    </source>
</evidence>
<evidence type="ECO:0000313" key="3">
    <source>
        <dbReference type="Proteomes" id="UP001576780"/>
    </source>
</evidence>